<protein>
    <submittedName>
        <fullName evidence="1">Uncharacterized protein</fullName>
    </submittedName>
</protein>
<name>A0A6J4VR20_9CYAN</name>
<evidence type="ECO:0000313" key="1">
    <source>
        <dbReference type="EMBL" id="CAA9586232.1"/>
    </source>
</evidence>
<dbReference type="AlphaFoldDB" id="A0A6J4VR20"/>
<sequence length="60" mass="6423">MRLGVEFYNSSSANCSVASTRSNSSCDRWLSDFRVVSRVITPDTPAPTLAPSSKGAAQDK</sequence>
<accession>A0A6J4VR20</accession>
<proteinExistence type="predicted"/>
<organism evidence="1">
    <name type="scientific">uncultured Synechococcales cyanobacterium</name>
    <dbReference type="NCBI Taxonomy" id="1936017"/>
    <lineage>
        <taxon>Bacteria</taxon>
        <taxon>Bacillati</taxon>
        <taxon>Cyanobacteriota</taxon>
        <taxon>Cyanophyceae</taxon>
        <taxon>Synechococcales</taxon>
        <taxon>environmental samples</taxon>
    </lineage>
</organism>
<gene>
    <name evidence="1" type="ORF">AVDCRST_MAG81-3864</name>
</gene>
<dbReference type="EMBL" id="CADCWO010000202">
    <property type="protein sequence ID" value="CAA9586232.1"/>
    <property type="molecule type" value="Genomic_DNA"/>
</dbReference>
<reference evidence="1" key="1">
    <citation type="submission" date="2020-02" db="EMBL/GenBank/DDBJ databases">
        <authorList>
            <person name="Meier V. D."/>
        </authorList>
    </citation>
    <scope>NUCLEOTIDE SEQUENCE</scope>
    <source>
        <strain evidence="1">AVDCRST_MAG81</strain>
    </source>
</reference>